<dbReference type="InterPro" id="IPR026444">
    <property type="entry name" value="Secre_tail"/>
</dbReference>
<evidence type="ECO:0000259" key="2">
    <source>
        <dbReference type="PROSITE" id="PS51688"/>
    </source>
</evidence>
<name>A0A3E1EZS7_9FLAO</name>
<evidence type="ECO:0000256" key="1">
    <source>
        <dbReference type="ARBA" id="ARBA00022729"/>
    </source>
</evidence>
<gene>
    <name evidence="3" type="ORF">DXU93_04335</name>
</gene>
<organism evidence="3 4">
    <name type="scientific">Brumimicrobium aurantiacum</name>
    <dbReference type="NCBI Taxonomy" id="1737063"/>
    <lineage>
        <taxon>Bacteria</taxon>
        <taxon>Pseudomonadati</taxon>
        <taxon>Bacteroidota</taxon>
        <taxon>Flavobacteriia</taxon>
        <taxon>Flavobacteriales</taxon>
        <taxon>Crocinitomicaceae</taxon>
        <taxon>Brumimicrobium</taxon>
    </lineage>
</organism>
<dbReference type="NCBIfam" id="TIGR04183">
    <property type="entry name" value="Por_Secre_tail"/>
    <property type="match status" value="1"/>
</dbReference>
<keyword evidence="4" id="KW-1185">Reference proteome</keyword>
<feature type="domain" description="Peptidase S74" evidence="2">
    <location>
        <begin position="500"/>
        <end position="611"/>
    </location>
</feature>
<evidence type="ECO:0000313" key="4">
    <source>
        <dbReference type="Proteomes" id="UP000257127"/>
    </source>
</evidence>
<evidence type="ECO:0000313" key="3">
    <source>
        <dbReference type="EMBL" id="RFC55055.1"/>
    </source>
</evidence>
<dbReference type="OrthoDB" id="9807669at2"/>
<proteinExistence type="predicted"/>
<dbReference type="AlphaFoldDB" id="A0A3E1EZS7"/>
<sequence>MLGAPIDYQRGNLIRTDGANNIVNRWQLFTGATSGTSTEKFQIFTTLNSPIANGQEVSNQNITLQASQRDMIFNAGGNNERMRILGQDHNLSMTGPWFATARAGNVGIGTAHPLTMLHIGDDGASGAGWRQWMDIGTFYGSDGGFDNMYIGLREIANDRNEAIINFGNNPSSNPANGDNLRFVFTAAPNNGIASTQNGFEIARMWADGQDNGRMGIGDFNSAGTIPSNTLEIMSSSGSPYWGAPGGSSGLRFTNLTSSQQPILNPGNGVLSVDNNGDVIYVDGGTAGGNLGNNCGTTQNPLANNYEIPLESHNFYFSDPSTSLDQDENRVVIGRDCNAQAPAKLNVYRELGINNPLLVMGLQVVNTDIGFSQPYLGIGVGVHSESLKDNRENIGVWGIGENASNNFGGRFHSSTLFDGVNVGLTNYGIDVSAGYGDVNYGVDALAVGGSQNYGIRAIASNSTGVNYGVYGSANSFGGSATSYAGFFDGDVVRTGSDNFSSDSILKDNIHNITNATQVINQLNPVNFEFKHTAFPQMNLADGTQYGFIAQDVEQILPDIVSESIFPASYDSLGNVINQQVNFKSLNYQSFIPILTKGFQEQQTEIDSLNEVINSKDSLLYDLNNRLTHLESCLSNILPILCQLNQQAINTNSEEDQNELESQLSVILNNRETIILDQNVPNPFAEKTVIDFSIPESVQKAQLHFYNNMGKLIKSVEIIDRGKGSLTVYGADLSSGLYTYTLIADGKAVNTKKMIKR</sequence>
<dbReference type="Proteomes" id="UP000257127">
    <property type="component" value="Unassembled WGS sequence"/>
</dbReference>
<dbReference type="Pfam" id="PF13884">
    <property type="entry name" value="Peptidase_S74"/>
    <property type="match status" value="1"/>
</dbReference>
<comment type="caution">
    <text evidence="3">The sequence shown here is derived from an EMBL/GenBank/DDBJ whole genome shotgun (WGS) entry which is preliminary data.</text>
</comment>
<dbReference type="RefSeq" id="WP_116880034.1">
    <property type="nucleotide sequence ID" value="NZ_QURB01000002.1"/>
</dbReference>
<dbReference type="InterPro" id="IPR030392">
    <property type="entry name" value="S74_ICA"/>
</dbReference>
<reference evidence="3 4" key="1">
    <citation type="submission" date="2018-08" db="EMBL/GenBank/DDBJ databases">
        <title>The draft genome squence of Brumimicrobium sp. N62.</title>
        <authorList>
            <person name="Du Z.-J."/>
            <person name="Luo H.-R."/>
        </authorList>
    </citation>
    <scope>NUCLEOTIDE SEQUENCE [LARGE SCALE GENOMIC DNA]</scope>
    <source>
        <strain evidence="3 4">N62</strain>
    </source>
</reference>
<dbReference type="PROSITE" id="PS51688">
    <property type="entry name" value="ICA"/>
    <property type="match status" value="1"/>
</dbReference>
<protein>
    <submittedName>
        <fullName evidence="3">T9SS C-terminal target domain-containing protein</fullName>
    </submittedName>
</protein>
<dbReference type="EMBL" id="QURB01000002">
    <property type="protein sequence ID" value="RFC55055.1"/>
    <property type="molecule type" value="Genomic_DNA"/>
</dbReference>
<accession>A0A3E1EZS7</accession>
<keyword evidence="1" id="KW-0732">Signal</keyword>